<reference evidence="5 6" key="1">
    <citation type="submission" date="2019-07" db="EMBL/GenBank/DDBJ databases">
        <title>Whole genome shotgun sequence of Pseudoalteromonas espejiana NBRC 102222.</title>
        <authorList>
            <person name="Hosoyama A."/>
            <person name="Uohara A."/>
            <person name="Ohji S."/>
            <person name="Ichikawa N."/>
        </authorList>
    </citation>
    <scope>NUCLEOTIDE SEQUENCE [LARGE SCALE GENOMIC DNA]</scope>
    <source>
        <strain evidence="5 6">NBRC 102222</strain>
    </source>
</reference>
<dbReference type="GO" id="GO:0003700">
    <property type="term" value="F:DNA-binding transcription factor activity"/>
    <property type="evidence" value="ECO:0007669"/>
    <property type="project" value="InterPro"/>
</dbReference>
<dbReference type="Gene3D" id="1.10.10.10">
    <property type="entry name" value="Winged helix-like DNA-binding domain superfamily/Winged helix DNA-binding domain"/>
    <property type="match status" value="1"/>
</dbReference>
<feature type="domain" description="HTH gntR-type" evidence="4">
    <location>
        <begin position="4"/>
        <end position="72"/>
    </location>
</feature>
<dbReference type="Proteomes" id="UP000321419">
    <property type="component" value="Unassembled WGS sequence"/>
</dbReference>
<dbReference type="PANTHER" id="PTHR43537">
    <property type="entry name" value="TRANSCRIPTIONAL REGULATOR, GNTR FAMILY"/>
    <property type="match status" value="1"/>
</dbReference>
<dbReference type="SUPFAM" id="SSF46785">
    <property type="entry name" value="Winged helix' DNA-binding domain"/>
    <property type="match status" value="1"/>
</dbReference>
<dbReference type="Pfam" id="PF07729">
    <property type="entry name" value="FCD"/>
    <property type="match status" value="1"/>
</dbReference>
<dbReference type="OrthoDB" id="5450856at2"/>
<dbReference type="PROSITE" id="PS50949">
    <property type="entry name" value="HTH_GNTR"/>
    <property type="match status" value="1"/>
</dbReference>
<evidence type="ECO:0000256" key="3">
    <source>
        <dbReference type="ARBA" id="ARBA00023163"/>
    </source>
</evidence>
<evidence type="ECO:0000259" key="4">
    <source>
        <dbReference type="PROSITE" id="PS50949"/>
    </source>
</evidence>
<dbReference type="EMBL" id="BJUM01000064">
    <property type="protein sequence ID" value="GEK56926.1"/>
    <property type="molecule type" value="Genomic_DNA"/>
</dbReference>
<dbReference type="PRINTS" id="PR00035">
    <property type="entry name" value="HTHGNTR"/>
</dbReference>
<dbReference type="SMART" id="SM00895">
    <property type="entry name" value="FCD"/>
    <property type="match status" value="1"/>
</dbReference>
<dbReference type="Gene3D" id="1.20.120.530">
    <property type="entry name" value="GntR ligand-binding domain-like"/>
    <property type="match status" value="1"/>
</dbReference>
<evidence type="ECO:0000256" key="2">
    <source>
        <dbReference type="ARBA" id="ARBA00023125"/>
    </source>
</evidence>
<evidence type="ECO:0000313" key="6">
    <source>
        <dbReference type="Proteomes" id="UP000321419"/>
    </source>
</evidence>
<dbReference type="SUPFAM" id="SSF48008">
    <property type="entry name" value="GntR ligand-binding domain-like"/>
    <property type="match status" value="1"/>
</dbReference>
<dbReference type="InterPro" id="IPR011711">
    <property type="entry name" value="GntR_C"/>
</dbReference>
<proteinExistence type="predicted"/>
<dbReference type="RefSeq" id="WP_089349537.1">
    <property type="nucleotide sequence ID" value="NZ_BJUM01000064.1"/>
</dbReference>
<name>A0A510Y0S1_9GAMM</name>
<dbReference type="InterPro" id="IPR036390">
    <property type="entry name" value="WH_DNA-bd_sf"/>
</dbReference>
<evidence type="ECO:0000256" key="1">
    <source>
        <dbReference type="ARBA" id="ARBA00023015"/>
    </source>
</evidence>
<organism evidence="5 6">
    <name type="scientific">Pseudoalteromonas espejiana</name>
    <dbReference type="NCBI Taxonomy" id="28107"/>
    <lineage>
        <taxon>Bacteria</taxon>
        <taxon>Pseudomonadati</taxon>
        <taxon>Pseudomonadota</taxon>
        <taxon>Gammaproteobacteria</taxon>
        <taxon>Alteromonadales</taxon>
        <taxon>Pseudoalteromonadaceae</taxon>
        <taxon>Pseudoalteromonas</taxon>
    </lineage>
</organism>
<protein>
    <submittedName>
        <fullName evidence="5">GntR family transcriptional regulator</fullName>
    </submittedName>
</protein>
<dbReference type="Pfam" id="PF00392">
    <property type="entry name" value="GntR"/>
    <property type="match status" value="1"/>
</dbReference>
<dbReference type="SMART" id="SM00345">
    <property type="entry name" value="HTH_GNTR"/>
    <property type="match status" value="1"/>
</dbReference>
<evidence type="ECO:0000313" key="5">
    <source>
        <dbReference type="EMBL" id="GEK56926.1"/>
    </source>
</evidence>
<dbReference type="AlphaFoldDB" id="A0A510Y0S1"/>
<dbReference type="InterPro" id="IPR036388">
    <property type="entry name" value="WH-like_DNA-bd_sf"/>
</dbReference>
<keyword evidence="3" id="KW-0804">Transcription</keyword>
<dbReference type="CDD" id="cd07377">
    <property type="entry name" value="WHTH_GntR"/>
    <property type="match status" value="1"/>
</dbReference>
<dbReference type="InterPro" id="IPR000524">
    <property type="entry name" value="Tscrpt_reg_HTH_GntR"/>
</dbReference>
<keyword evidence="6" id="KW-1185">Reference proteome</keyword>
<dbReference type="GO" id="GO:0003677">
    <property type="term" value="F:DNA binding"/>
    <property type="evidence" value="ECO:0007669"/>
    <property type="project" value="UniProtKB-KW"/>
</dbReference>
<dbReference type="PANTHER" id="PTHR43537:SF5">
    <property type="entry name" value="UXU OPERON TRANSCRIPTIONAL REGULATOR"/>
    <property type="match status" value="1"/>
</dbReference>
<keyword evidence="1" id="KW-0805">Transcription regulation</keyword>
<gene>
    <name evidence="5" type="ORF">PES01_37710</name>
</gene>
<keyword evidence="2" id="KW-0238">DNA-binding</keyword>
<dbReference type="InterPro" id="IPR008920">
    <property type="entry name" value="TF_FadR/GntR_C"/>
</dbReference>
<comment type="caution">
    <text evidence="5">The sequence shown here is derived from an EMBL/GenBank/DDBJ whole genome shotgun (WGS) entry which is preliminary data.</text>
</comment>
<sequence length="249" mass="27943">MGNRRLFWRIVDKVEALINQGEFSAGSRLPPERELADMFDVSRPTIREAIIALEVRGRVEVKTGSGVYVIEQQETAVKTKEISAFELTQARALIEGEIAALAAQSITDEELAQLKQTLIAMEKGLYVEQADREFHEIIARATRNKALEFAVSNLWDLRLNNSQIVADYGSVCKNNNDCVMDEHTAIYNALQTHDASAARTAMHQHFNRLINALFDAVEARALQEIKRKNDEKRGLYSLDGLVKSANKAL</sequence>
<accession>A0A510Y0S1</accession>